<comment type="caution">
    <text evidence="4">The sequence shown here is derived from an EMBL/GenBank/DDBJ whole genome shotgun (WGS) entry which is preliminary data.</text>
</comment>
<feature type="transmembrane region" description="Helical" evidence="1">
    <location>
        <begin position="27"/>
        <end position="48"/>
    </location>
</feature>
<evidence type="ECO:0000259" key="2">
    <source>
        <dbReference type="Pfam" id="PF02470"/>
    </source>
</evidence>
<dbReference type="GO" id="GO:0005576">
    <property type="term" value="C:extracellular region"/>
    <property type="evidence" value="ECO:0007669"/>
    <property type="project" value="TreeGrafter"/>
</dbReference>
<feature type="domain" description="Mce/MlaD" evidence="2">
    <location>
        <begin position="55"/>
        <end position="129"/>
    </location>
</feature>
<evidence type="ECO:0000256" key="1">
    <source>
        <dbReference type="SAM" id="Phobius"/>
    </source>
</evidence>
<feature type="domain" description="Mammalian cell entry C-terminal" evidence="3">
    <location>
        <begin position="136"/>
        <end position="317"/>
    </location>
</feature>
<evidence type="ECO:0000259" key="3">
    <source>
        <dbReference type="Pfam" id="PF11887"/>
    </source>
</evidence>
<evidence type="ECO:0008006" key="6">
    <source>
        <dbReference type="Google" id="ProtNLM"/>
    </source>
</evidence>
<dbReference type="InterPro" id="IPR005693">
    <property type="entry name" value="Mce"/>
</dbReference>
<sequence length="358" mass="38506">MTERRTAGTVAESTGHRRPRALEDRNTAVIGAVALAALAAVIVASTAVNSLHLGKRTYTAEFLQVASLRPGDQVNVAGVPVGIVSATKLAVDRVLVTMKLDSNLRLGTDTKAAIKLTTVLGARYVELRPRGADPLPGNRISLTHTTVPYDLQKLLSDSTTTFEDVDAQRFATSMRTLSGQLTGVPAVLPDALANVENLSAIIAERRGQISDLLRNTARVSTILGGQRDDLAALVEQGHELTGEIIGRRAAVERLLAAATTLITTVEDVVHGNGDDIDQLLSDLAQVTAMLGDHDDLLRNLFQIMPVAMRNAANATGTGPFLDFMLPGGLMVDSWMCAISGRAEQWKWPERYQYFKDCE</sequence>
<dbReference type="InterPro" id="IPR003399">
    <property type="entry name" value="Mce/MlaD"/>
</dbReference>
<dbReference type="EMBL" id="MVHS01000053">
    <property type="protein sequence ID" value="ORA66161.1"/>
    <property type="molecule type" value="Genomic_DNA"/>
</dbReference>
<dbReference type="Proteomes" id="UP000192801">
    <property type="component" value="Unassembled WGS sequence"/>
</dbReference>
<evidence type="ECO:0000313" key="5">
    <source>
        <dbReference type="Proteomes" id="UP000192801"/>
    </source>
</evidence>
<dbReference type="PANTHER" id="PTHR33371:SF18">
    <property type="entry name" value="MCE-FAMILY PROTEIN MCE3C"/>
    <property type="match status" value="1"/>
</dbReference>
<reference evidence="4 5" key="1">
    <citation type="submission" date="2016-12" db="EMBL/GenBank/DDBJ databases">
        <title>The new phylogeny of genus Mycobacterium.</title>
        <authorList>
            <person name="Tortoli E."/>
            <person name="Trovato A."/>
            <person name="Cirillo D.M."/>
        </authorList>
    </citation>
    <scope>NUCLEOTIDE SEQUENCE [LARGE SCALE GENOMIC DNA]</scope>
    <source>
        <strain evidence="4 5">DSM 45130</strain>
    </source>
</reference>
<dbReference type="STRING" id="444597.BST26_17580"/>
<name>A0A1X0D184_9MYCO</name>
<keyword evidence="1" id="KW-0812">Transmembrane</keyword>
<dbReference type="Pfam" id="PF02470">
    <property type="entry name" value="MlaD"/>
    <property type="match status" value="1"/>
</dbReference>
<dbReference type="Pfam" id="PF11887">
    <property type="entry name" value="Mce4_CUP1"/>
    <property type="match status" value="1"/>
</dbReference>
<keyword evidence="5" id="KW-1185">Reference proteome</keyword>
<keyword evidence="1" id="KW-1133">Transmembrane helix</keyword>
<dbReference type="PANTHER" id="PTHR33371">
    <property type="entry name" value="INTERMEMBRANE PHOSPHOLIPID TRANSPORT SYSTEM BINDING PROTEIN MLAD-RELATED"/>
    <property type="match status" value="1"/>
</dbReference>
<organism evidence="4 5">
    <name type="scientific">Mycolicibacterium insubricum</name>
    <dbReference type="NCBI Taxonomy" id="444597"/>
    <lineage>
        <taxon>Bacteria</taxon>
        <taxon>Bacillati</taxon>
        <taxon>Actinomycetota</taxon>
        <taxon>Actinomycetes</taxon>
        <taxon>Mycobacteriales</taxon>
        <taxon>Mycobacteriaceae</taxon>
        <taxon>Mycolicibacterium</taxon>
    </lineage>
</organism>
<dbReference type="InterPro" id="IPR024516">
    <property type="entry name" value="Mce_C"/>
</dbReference>
<dbReference type="InterPro" id="IPR052336">
    <property type="entry name" value="MlaD_Phospholipid_Transporter"/>
</dbReference>
<keyword evidence="1" id="KW-0472">Membrane</keyword>
<proteinExistence type="predicted"/>
<protein>
    <recommendedName>
        <fullName evidence="6">Mammalian cell entry protein</fullName>
    </recommendedName>
</protein>
<dbReference type="NCBIfam" id="TIGR00996">
    <property type="entry name" value="Mtu_fam_mce"/>
    <property type="match status" value="1"/>
</dbReference>
<accession>A0A1X0D184</accession>
<gene>
    <name evidence="4" type="ORF">BST26_17580</name>
</gene>
<dbReference type="AlphaFoldDB" id="A0A1X0D184"/>
<evidence type="ECO:0000313" key="4">
    <source>
        <dbReference type="EMBL" id="ORA66161.1"/>
    </source>
</evidence>